<organism evidence="1 2">
    <name type="scientific">Trichloromonas acetexigens</name>
    <dbReference type="NCBI Taxonomy" id="38815"/>
    <lineage>
        <taxon>Bacteria</taxon>
        <taxon>Pseudomonadati</taxon>
        <taxon>Thermodesulfobacteriota</taxon>
        <taxon>Desulfuromonadia</taxon>
        <taxon>Desulfuromonadales</taxon>
        <taxon>Trichloromonadaceae</taxon>
        <taxon>Trichloromonas</taxon>
    </lineage>
</organism>
<evidence type="ECO:0000313" key="2">
    <source>
        <dbReference type="Proteomes" id="UP000317155"/>
    </source>
</evidence>
<evidence type="ECO:0000313" key="1">
    <source>
        <dbReference type="EMBL" id="TRO82493.1"/>
    </source>
</evidence>
<dbReference type="InterPro" id="IPR036782">
    <property type="entry name" value="NE0471-like_N"/>
</dbReference>
<gene>
    <name evidence="1" type="ORF">FL622_06460</name>
</gene>
<dbReference type="Pfam" id="PF10387">
    <property type="entry name" value="DUF2442"/>
    <property type="match status" value="1"/>
</dbReference>
<comment type="caution">
    <text evidence="1">The sequence shown here is derived from an EMBL/GenBank/DDBJ whole genome shotgun (WGS) entry which is preliminary data.</text>
</comment>
<dbReference type="SUPFAM" id="SSF143880">
    <property type="entry name" value="NE0471 N-terminal domain-like"/>
    <property type="match status" value="1"/>
</dbReference>
<reference evidence="1 2" key="1">
    <citation type="submission" date="2019-07" db="EMBL/GenBank/DDBJ databases">
        <title>Insights of Desulfuromonas acetexigens electromicrobiology.</title>
        <authorList>
            <person name="Katuri K."/>
            <person name="Sapireddy V."/>
            <person name="Shaw D.R."/>
            <person name="Saikaly P."/>
        </authorList>
    </citation>
    <scope>NUCLEOTIDE SEQUENCE [LARGE SCALE GENOMIC DNA]</scope>
    <source>
        <strain evidence="1 2">2873</strain>
    </source>
</reference>
<dbReference type="Proteomes" id="UP000317155">
    <property type="component" value="Unassembled WGS sequence"/>
</dbReference>
<dbReference type="InterPro" id="IPR018841">
    <property type="entry name" value="DUF2442"/>
</dbReference>
<dbReference type="EMBL" id="VJVV01000004">
    <property type="protein sequence ID" value="TRO82493.1"/>
    <property type="molecule type" value="Genomic_DNA"/>
</dbReference>
<accession>A0A550JH33</accession>
<keyword evidence="2" id="KW-1185">Reference proteome</keyword>
<name>A0A550JH33_9BACT</name>
<sequence length="97" mass="10464">MPWRVATVDALPDFRLHVQFVDGTEGRVDLAALVHSPDAGVFGALADSALFDQVFVDHGAVTWPGEIDLAPDAMYAEIKKAGTWVLQSTTPRMNPGD</sequence>
<proteinExistence type="predicted"/>
<dbReference type="OrthoDB" id="3233810at2"/>
<dbReference type="AlphaFoldDB" id="A0A550JH33"/>
<protein>
    <submittedName>
        <fullName evidence="1">DUF2442 domain-containing protein</fullName>
    </submittedName>
</protein>
<dbReference type="Gene3D" id="3.30.2020.10">
    <property type="entry name" value="NE0471-like N-terminal domain"/>
    <property type="match status" value="1"/>
</dbReference>